<reference evidence="2" key="1">
    <citation type="submission" date="2019-03" db="EMBL/GenBank/DDBJ databases">
        <authorList>
            <person name="Mank J."/>
            <person name="Almeida P."/>
        </authorList>
    </citation>
    <scope>NUCLEOTIDE SEQUENCE</scope>
    <source>
        <strain evidence="2">78183</strain>
    </source>
</reference>
<dbReference type="Gene3D" id="2.60.40.150">
    <property type="entry name" value="C2 domain"/>
    <property type="match status" value="1"/>
</dbReference>
<dbReference type="InterPro" id="IPR035892">
    <property type="entry name" value="C2_domain_sf"/>
</dbReference>
<feature type="domain" description="C2" evidence="1">
    <location>
        <begin position="1"/>
        <end position="114"/>
    </location>
</feature>
<evidence type="ECO:0000313" key="2">
    <source>
        <dbReference type="EMBL" id="VFU57391.1"/>
    </source>
</evidence>
<dbReference type="InterPro" id="IPR000008">
    <property type="entry name" value="C2_dom"/>
</dbReference>
<dbReference type="AlphaFoldDB" id="A0A6N2MUY7"/>
<sequence>MSPINLKATSSFQTLEITVLSCEDLRINGRSVKKNTCVVVRTDPLNFRETTTDTEGGSYPSWDQKLALDMSIRETCITLEVHCRTLSVDRIIGSARMPVNDFMGGYFPQGYLSFLSYRLKDPKGLDNGIINVSVRLRVPEYLARGKQMFDITTCAVIAGNGWKELYDGAVTVIHAVFESNPFVKMLGKLMQSEASDRHTPAEKDGRARKVDAELGLGIAIDEKDD</sequence>
<protein>
    <recommendedName>
        <fullName evidence="1">C2 domain-containing protein</fullName>
    </recommendedName>
</protein>
<dbReference type="CDD" id="cd04051">
    <property type="entry name" value="C2_SRC2_like"/>
    <property type="match status" value="1"/>
</dbReference>
<proteinExistence type="predicted"/>
<dbReference type="Pfam" id="PF00168">
    <property type="entry name" value="C2"/>
    <property type="match status" value="1"/>
</dbReference>
<evidence type="ECO:0000259" key="1">
    <source>
        <dbReference type="PROSITE" id="PS50004"/>
    </source>
</evidence>
<dbReference type="GO" id="GO:0006952">
    <property type="term" value="P:defense response"/>
    <property type="evidence" value="ECO:0007669"/>
    <property type="project" value="InterPro"/>
</dbReference>
<dbReference type="SMART" id="SM00239">
    <property type="entry name" value="C2"/>
    <property type="match status" value="1"/>
</dbReference>
<dbReference type="SUPFAM" id="SSF49562">
    <property type="entry name" value="C2 domain (Calcium/lipid-binding domain, CaLB)"/>
    <property type="match status" value="1"/>
</dbReference>
<dbReference type="PANTHER" id="PTHR32246:SF117">
    <property type="entry name" value="C2 DOMAIN-CONTAINING PROTEIN"/>
    <property type="match status" value="1"/>
</dbReference>
<dbReference type="EMBL" id="CAADRP010001941">
    <property type="protein sequence ID" value="VFU57391.1"/>
    <property type="molecule type" value="Genomic_DNA"/>
</dbReference>
<name>A0A6N2MUY7_SALVM</name>
<dbReference type="InterPro" id="IPR044750">
    <property type="entry name" value="C2_SRC2/BAP"/>
</dbReference>
<dbReference type="PANTHER" id="PTHR32246">
    <property type="entry name" value="INGRESSION PROTEIN FIC1"/>
    <property type="match status" value="1"/>
</dbReference>
<dbReference type="PROSITE" id="PS50004">
    <property type="entry name" value="C2"/>
    <property type="match status" value="1"/>
</dbReference>
<accession>A0A6N2MUY7</accession>
<gene>
    <name evidence="2" type="ORF">SVIM_LOCUS414725</name>
</gene>
<organism evidence="2">
    <name type="scientific">Salix viminalis</name>
    <name type="common">Common osier</name>
    <name type="synonym">Basket willow</name>
    <dbReference type="NCBI Taxonomy" id="40686"/>
    <lineage>
        <taxon>Eukaryota</taxon>
        <taxon>Viridiplantae</taxon>
        <taxon>Streptophyta</taxon>
        <taxon>Embryophyta</taxon>
        <taxon>Tracheophyta</taxon>
        <taxon>Spermatophyta</taxon>
        <taxon>Magnoliopsida</taxon>
        <taxon>eudicotyledons</taxon>
        <taxon>Gunneridae</taxon>
        <taxon>Pentapetalae</taxon>
        <taxon>rosids</taxon>
        <taxon>fabids</taxon>
        <taxon>Malpighiales</taxon>
        <taxon>Salicaceae</taxon>
        <taxon>Saliceae</taxon>
        <taxon>Salix</taxon>
    </lineage>
</organism>